<reference evidence="2 3" key="1">
    <citation type="submission" date="2020-03" db="EMBL/GenBank/DDBJ databases">
        <title>Bradyrhizobium diversity isolated from nodules of Muelleranthus trifoliolatus.</title>
        <authorList>
            <person name="Klepa M."/>
            <person name="Helene L."/>
            <person name="Hungria M."/>
        </authorList>
    </citation>
    <scope>NUCLEOTIDE SEQUENCE [LARGE SCALE GENOMIC DNA]</scope>
    <source>
        <strain evidence="2 3">WSM 1744</strain>
    </source>
</reference>
<proteinExistence type="predicted"/>
<name>A0A7Y4M0E7_9BRAD</name>
<organism evidence="2 3">
    <name type="scientific">Bradyrhizobium archetypum</name>
    <dbReference type="NCBI Taxonomy" id="2721160"/>
    <lineage>
        <taxon>Bacteria</taxon>
        <taxon>Pseudomonadati</taxon>
        <taxon>Pseudomonadota</taxon>
        <taxon>Alphaproteobacteria</taxon>
        <taxon>Hyphomicrobiales</taxon>
        <taxon>Nitrobacteraceae</taxon>
        <taxon>Bradyrhizobium</taxon>
    </lineage>
</organism>
<dbReference type="EMBL" id="JAAVLW010000001">
    <property type="protein sequence ID" value="NOJ44790.1"/>
    <property type="molecule type" value="Genomic_DNA"/>
</dbReference>
<comment type="caution">
    <text evidence="2">The sequence shown here is derived from an EMBL/GenBank/DDBJ whole genome shotgun (WGS) entry which is preliminary data.</text>
</comment>
<dbReference type="RefSeq" id="WP_171707722.1">
    <property type="nucleotide sequence ID" value="NZ_JAAVLW010000001.1"/>
</dbReference>
<dbReference type="AlphaFoldDB" id="A0A7Y4M0E7"/>
<accession>A0A7Y4M0E7</accession>
<feature type="region of interest" description="Disordered" evidence="1">
    <location>
        <begin position="133"/>
        <end position="157"/>
    </location>
</feature>
<protein>
    <submittedName>
        <fullName evidence="2">Uncharacterized protein</fullName>
    </submittedName>
</protein>
<sequence>MATMSPSSAANDRGNDGPQSVAVDSTILHLPDCKVYLTFRLRPGPVVSGKSGAYRTASHQPKTFVVPHQSGCLRAALFSCRWLHLKTIKVVKVLAGFVQAWQEQANMDVPFPTEHGIFDGIEALYKRSTTSSFTKNPSLPRPSGPSSTHCASVSAIR</sequence>
<evidence type="ECO:0000313" key="3">
    <source>
        <dbReference type="Proteomes" id="UP000528734"/>
    </source>
</evidence>
<keyword evidence="3" id="KW-1185">Reference proteome</keyword>
<dbReference type="Proteomes" id="UP000528734">
    <property type="component" value="Unassembled WGS sequence"/>
</dbReference>
<evidence type="ECO:0000313" key="2">
    <source>
        <dbReference type="EMBL" id="NOJ44790.1"/>
    </source>
</evidence>
<gene>
    <name evidence="2" type="ORF">HCN50_00720</name>
</gene>
<evidence type="ECO:0000256" key="1">
    <source>
        <dbReference type="SAM" id="MobiDB-lite"/>
    </source>
</evidence>